<name>A0AAN7WH86_9SACH</name>
<reference evidence="4" key="1">
    <citation type="submission" date="2023-07" db="EMBL/GenBank/DDBJ databases">
        <title>A draft genome of Kazachstania heterogenica Y-27499.</title>
        <authorList>
            <person name="Donic C."/>
            <person name="Kralova J.S."/>
            <person name="Fidel L."/>
            <person name="Ben-Dor S."/>
            <person name="Jung S."/>
        </authorList>
    </citation>
    <scope>NUCLEOTIDE SEQUENCE [LARGE SCALE GENOMIC DNA]</scope>
    <source>
        <strain evidence="4">Y27499</strain>
    </source>
</reference>
<feature type="compositionally biased region" description="Basic and acidic residues" evidence="1">
    <location>
        <begin position="409"/>
        <end position="419"/>
    </location>
</feature>
<gene>
    <name evidence="3" type="ORF">RI543_002655</name>
</gene>
<feature type="region of interest" description="Disordered" evidence="1">
    <location>
        <begin position="808"/>
        <end position="855"/>
    </location>
</feature>
<evidence type="ECO:0000313" key="3">
    <source>
        <dbReference type="EMBL" id="KAK5780113.1"/>
    </source>
</evidence>
<feature type="region of interest" description="Disordered" evidence="1">
    <location>
        <begin position="401"/>
        <end position="426"/>
    </location>
</feature>
<dbReference type="Proteomes" id="UP001306508">
    <property type="component" value="Unassembled WGS sequence"/>
</dbReference>
<comment type="caution">
    <text evidence="3">The sequence shown here is derived from an EMBL/GenBank/DDBJ whole genome shotgun (WGS) entry which is preliminary data.</text>
</comment>
<proteinExistence type="predicted"/>
<dbReference type="InterPro" id="IPR008984">
    <property type="entry name" value="SMAD_FHA_dom_sf"/>
</dbReference>
<dbReference type="SUPFAM" id="SSF49879">
    <property type="entry name" value="SMAD/FHA domain"/>
    <property type="match status" value="1"/>
</dbReference>
<dbReference type="EMBL" id="JAWIZZ010000045">
    <property type="protein sequence ID" value="KAK5780113.1"/>
    <property type="molecule type" value="Genomic_DNA"/>
</dbReference>
<organism evidence="3 4">
    <name type="scientific">Arxiozyma heterogenica</name>
    <dbReference type="NCBI Taxonomy" id="278026"/>
    <lineage>
        <taxon>Eukaryota</taxon>
        <taxon>Fungi</taxon>
        <taxon>Dikarya</taxon>
        <taxon>Ascomycota</taxon>
        <taxon>Saccharomycotina</taxon>
        <taxon>Saccharomycetes</taxon>
        <taxon>Saccharomycetales</taxon>
        <taxon>Saccharomycetaceae</taxon>
        <taxon>Arxiozyma</taxon>
    </lineage>
</organism>
<keyword evidence="4" id="KW-1185">Reference proteome</keyword>
<sequence>MWIIEYQYKAHDGSTVHVAKAMKDSQPVTIGRSNQNTLHIKNDRSISRKHVQFEWIRSNKMFTVNNFGKATIYQDKYLKVGEIISFNIADIQFPLILQLGTAPIQVLIKKMSLNIITSSESRLKLHSDQFKLYDIGINTILDFHYESNTRSFMIQDETISSLAKLSALIVKIPLVSKEFIFELLNELKKELADFNTLLAHLLERTRIFQKNLIDSIRDITIIYLNKEHNYEKELLDKLIECVKEFQGSIKIFEDNEKFESYLQLRNSLKNIIILKHPQRIINNKILTILGNISEAKIYTADEFINDLKIRTFEELCIKNLELNHDIKSHSVDHRVNNEYNSIETVQDETNNNLAAKKYARSLEEPAEPSPVPVKKKRLIRRKIQALNPLDFFVGGSQSSQITKLTNHKSKNEEKSKSTKNDTQTSKIIKDKFSQAINNPISEKDEGEIREANRSKSIKNIINDISHTNSESKLIDKKSPTKIETYDQDTNSNEKITKESNLNNDLLRKNFVKQSTDIKEMSDRIITSPINYSFENTVLNNISEITNNLSVLENQPKKRKLLGTKDLKEKENEEKEDVQKKIKVKDGQESISKPNITLVKTIQSAKTKEITKYRNNLVQIEPDELTEEAINKFSNMALIEANSNLVKAGKLPKEMRLEKGEYAGRKNFKKFVKRWPCGSLSGDDSLTNSVNMLTRQFVETRPYSIVDRYPQKDSSNVGEMLNERFASTNNESFHKKNNNERNSDGFENEYLSLEINKDNNNINNNSYNNVYGNNNMNIGLFVNESEDEDIWIEPKSKVYNRSNNMPNVTYSLNDQETNSGINMPPSNKKVQSNTLKDDSDDSDEGPRFQFKSRKKK</sequence>
<dbReference type="PROSITE" id="PS50006">
    <property type="entry name" value="FHA_DOMAIN"/>
    <property type="match status" value="1"/>
</dbReference>
<dbReference type="Gene3D" id="2.60.200.20">
    <property type="match status" value="1"/>
</dbReference>
<dbReference type="Pfam" id="PF00498">
    <property type="entry name" value="FHA"/>
    <property type="match status" value="1"/>
</dbReference>
<accession>A0AAN7WH86</accession>
<evidence type="ECO:0000256" key="1">
    <source>
        <dbReference type="SAM" id="MobiDB-lite"/>
    </source>
</evidence>
<dbReference type="InterPro" id="IPR000253">
    <property type="entry name" value="FHA_dom"/>
</dbReference>
<evidence type="ECO:0000313" key="4">
    <source>
        <dbReference type="Proteomes" id="UP001306508"/>
    </source>
</evidence>
<feature type="domain" description="FHA" evidence="2">
    <location>
        <begin position="28"/>
        <end position="69"/>
    </location>
</feature>
<evidence type="ECO:0000259" key="2">
    <source>
        <dbReference type="PROSITE" id="PS50006"/>
    </source>
</evidence>
<protein>
    <recommendedName>
        <fullName evidence="2">FHA domain-containing protein</fullName>
    </recommendedName>
</protein>
<dbReference type="AlphaFoldDB" id="A0AAN7WH86"/>
<feature type="compositionally biased region" description="Polar residues" evidence="1">
    <location>
        <begin position="808"/>
        <end position="833"/>
    </location>
</feature>